<evidence type="ECO:0000313" key="18">
    <source>
        <dbReference type="Proteomes" id="UP000256601"/>
    </source>
</evidence>
<evidence type="ECO:0000256" key="12">
    <source>
        <dbReference type="ARBA" id="ARBA00044727"/>
    </source>
</evidence>
<dbReference type="EC" id="2.4.1.256" evidence="4 14"/>
<comment type="catalytic activity">
    <reaction evidence="13">
        <text>an alpha-D-Glc-(1-&gt;3)-alpha-D-Glc-(1-&gt;3)-alpha-D-Man-(1-&gt;2)-alpha-D-Man-(1-&gt;2)-alpha-D-Man-(1-&gt;3)-[alpha-D-Man-(1-&gt;2)-alpha-D-Man-(1-&gt;3)-[alpha-D-Man-(1-&gt;2)-alpha-D-Man-(1-&gt;6)]-alpha-D-Man-(1-&gt;6)]-beta-D-Man-(1-&gt;4)-beta-D-GlcNAc-(1-&gt;4)-alpha-D-GlcNAc-diphospho-di-trans,poly-cis-dolichol + a di-trans,poly-cis-dolichyl beta-D-glucosyl phosphate = a alpha-D-Glc-(1-&gt;2)-alpha-D-Glc-(1-&gt;3)-alpha-D-Glc-(1-&gt;3)-alpha-D-Man-(1-&gt;2)-alpha-D-Man-(1-&gt;2)-alpha-D-Man-(1-&gt;3)-[alpha-D-Man-(1-&gt;2)-alpha-D-Man-(1-&gt;3)-[alpha-D-Man-(1-&gt;2)-alpha-D-Man-(1-&gt;6)]-alpha-D-Man-(1-&gt;6)]-beta-D-Man-(1-&gt;4)-beta-D-GlcNAc-(1-&gt;4)-alpha-D-GlcNAc-diphospho-di-trans,poly-cis-dolichol + a di-trans,poly-cis-dolichyl phosphate + H(+)</text>
        <dbReference type="Rhea" id="RHEA:29543"/>
        <dbReference type="Rhea" id="RHEA-COMP:19498"/>
        <dbReference type="Rhea" id="RHEA-COMP:19502"/>
        <dbReference type="Rhea" id="RHEA-COMP:19512"/>
        <dbReference type="Rhea" id="RHEA-COMP:19522"/>
        <dbReference type="ChEBI" id="CHEBI:15378"/>
        <dbReference type="ChEBI" id="CHEBI:57525"/>
        <dbReference type="ChEBI" id="CHEBI:57683"/>
        <dbReference type="ChEBI" id="CHEBI:132522"/>
        <dbReference type="ChEBI" id="CHEBI:132523"/>
        <dbReference type="EC" id="2.4.1.256"/>
    </reaction>
    <physiologicalReaction direction="left-to-right" evidence="13">
        <dbReference type="Rhea" id="RHEA:29544"/>
    </physiologicalReaction>
</comment>
<dbReference type="GeneID" id="2906680"/>
<evidence type="ECO:0000313" key="15">
    <source>
        <dbReference type="EMBL" id="AOW01829.1"/>
    </source>
</evidence>
<dbReference type="OrthoDB" id="4769at2759"/>
<evidence type="ECO:0000256" key="14">
    <source>
        <dbReference type="PIRNR" id="PIRNR028810"/>
    </source>
</evidence>
<feature type="transmembrane region" description="Helical" evidence="14">
    <location>
        <begin position="7"/>
        <end position="28"/>
    </location>
</feature>
<dbReference type="EMBL" id="CP017554">
    <property type="protein sequence ID" value="AOW01829.1"/>
    <property type="molecule type" value="Genomic_DNA"/>
</dbReference>
<dbReference type="GO" id="GO:0005789">
    <property type="term" value="C:endoplasmic reticulum membrane"/>
    <property type="evidence" value="ECO:0007669"/>
    <property type="project" value="UniProtKB-SubCell"/>
</dbReference>
<dbReference type="Proteomes" id="UP000182444">
    <property type="component" value="Chromosome 1B"/>
</dbReference>
<dbReference type="PANTHER" id="PTHR12989:SF10">
    <property type="entry name" value="DOL-P-GLC:GLC(2)MAN(9)GLCNAC(2)-PP-DOL ALPHA-1,2-GLUCOSYLTRANSFERASE-RELATED"/>
    <property type="match status" value="1"/>
</dbReference>
<organism evidence="15 17">
    <name type="scientific">Yarrowia lipolytica</name>
    <name type="common">Candida lipolytica</name>
    <dbReference type="NCBI Taxonomy" id="4952"/>
    <lineage>
        <taxon>Eukaryota</taxon>
        <taxon>Fungi</taxon>
        <taxon>Dikarya</taxon>
        <taxon>Ascomycota</taxon>
        <taxon>Saccharomycotina</taxon>
        <taxon>Dipodascomycetes</taxon>
        <taxon>Dipodascales</taxon>
        <taxon>Dipodascales incertae sedis</taxon>
        <taxon>Yarrowia</taxon>
    </lineage>
</organism>
<name>A0A1H6PVY7_YARLL</name>
<keyword evidence="11 14" id="KW-0472">Membrane</keyword>
<dbReference type="UniPathway" id="UPA00378"/>
<feature type="transmembrane region" description="Helical" evidence="14">
    <location>
        <begin position="306"/>
        <end position="324"/>
    </location>
</feature>
<evidence type="ECO:0000256" key="8">
    <source>
        <dbReference type="ARBA" id="ARBA00022692"/>
    </source>
</evidence>
<sequence length="522" mass="59346">MLTVPPLIPRLLLALTPLATIAAAFFYFSQTNVLQPTPYIDEIFHIPQTQQYCKGHWNAWDSKITTPPGLYIIGYAWARMLTLTGLSESEACSTLSLRAVNLMAVVIYIPATLYIIQRRVWGSQAHFSAFSLVSFPLIWFYAALYYTDVWSTATVLMALAFALSPRVPFYMVQLSALMCAVSLFFRQTNILWAAVVAVIAIENSHYSNGAPPKNGALAQIFSTISYTFQIELPIFNILISYASVAVGFSFFLYINGGIALGDKDNHVAGNHIPQVFYCALFITTLGFPVWFTWAHLKAYISSSFSVLGLTVRPLFIFVLIPRLLKSYAIEHPFLLADNRHYVFYLWRRLLKPAIYSISVEDVMQSQDAIDPKTLDVISIGLKYALSAAIYFSLWNIWTTLTNSIPAAILVRGRGFNRRNGKSISPAIDLQCLTWPILLAMVFATLASLIPSPLIEPRYYILPYLFWRIYMTPTTAGKRVNTDARFLREWIWYMLINAATVYMFLYKPFEWAHEPGVLQRFMW</sequence>
<dbReference type="OMA" id="VWDSKIT"/>
<evidence type="ECO:0000256" key="3">
    <source>
        <dbReference type="ARBA" id="ARBA00010600"/>
    </source>
</evidence>
<dbReference type="Pfam" id="PF04922">
    <property type="entry name" value="DIE2_ALG10"/>
    <property type="match status" value="1"/>
</dbReference>
<comment type="pathway">
    <text evidence="2">Protein modification; protein glycosylation.</text>
</comment>
<feature type="transmembrane region" description="Helical" evidence="14">
    <location>
        <begin position="489"/>
        <end position="505"/>
    </location>
</feature>
<keyword evidence="7 16" id="KW-0808">Transferase</keyword>
<feature type="transmembrane region" description="Helical" evidence="14">
    <location>
        <begin position="127"/>
        <end position="147"/>
    </location>
</feature>
<dbReference type="PANTHER" id="PTHR12989">
    <property type="entry name" value="ALPHA-1,2-GLUCOSYLTRANSFERASE ALG10"/>
    <property type="match status" value="1"/>
</dbReference>
<evidence type="ECO:0000313" key="17">
    <source>
        <dbReference type="Proteomes" id="UP000182444"/>
    </source>
</evidence>
<dbReference type="VEuPathDB" id="FungiDB:YALI0_B17226g"/>
<dbReference type="VEuPathDB" id="FungiDB:YALI1_B22410g"/>
<feature type="transmembrane region" description="Helical" evidence="14">
    <location>
        <begin position="388"/>
        <end position="410"/>
    </location>
</feature>
<accession>A0A1H6PVY7</accession>
<evidence type="ECO:0000256" key="9">
    <source>
        <dbReference type="ARBA" id="ARBA00022824"/>
    </source>
</evidence>
<dbReference type="EMBL" id="KZ859021">
    <property type="protein sequence ID" value="RDW24794.1"/>
    <property type="molecule type" value="Genomic_DNA"/>
</dbReference>
<evidence type="ECO:0000256" key="4">
    <source>
        <dbReference type="ARBA" id="ARBA00011967"/>
    </source>
</evidence>
<keyword evidence="6 14" id="KW-0328">Glycosyltransferase</keyword>
<feature type="transmembrane region" description="Helical" evidence="14">
    <location>
        <begin position="274"/>
        <end position="294"/>
    </location>
</feature>
<dbReference type="InterPro" id="IPR016900">
    <property type="entry name" value="Alg10"/>
</dbReference>
<dbReference type="Proteomes" id="UP000256601">
    <property type="component" value="Unassembled WGS sequence"/>
</dbReference>
<evidence type="ECO:0000256" key="6">
    <source>
        <dbReference type="ARBA" id="ARBA00022676"/>
    </source>
</evidence>
<keyword evidence="9" id="KW-0256">Endoplasmic reticulum</keyword>
<evidence type="ECO:0000256" key="13">
    <source>
        <dbReference type="ARBA" id="ARBA00048064"/>
    </source>
</evidence>
<dbReference type="PIRSF" id="PIRSF028810">
    <property type="entry name" value="Alpha1_2_glucosyltferase_Alg10"/>
    <property type="match status" value="1"/>
</dbReference>
<evidence type="ECO:0000256" key="7">
    <source>
        <dbReference type="ARBA" id="ARBA00022679"/>
    </source>
</evidence>
<comment type="function">
    <text evidence="12">Dol-P-Glc:Glc(2)Man(9)GlcNAc(2)-PP-Dol alpha-1,2-glucosyltransferase that operates in the biosynthetic pathway of dolichol-linked oligosaccharides, the glycan precursors employed in protein asparagine (N)-glycosylation. The assembly of dolichol-linked oligosaccharides begins on the cytosolic side of the endoplasmic reticulum membrane and finishes in its lumen. The sequential addition of sugars to dolichol pyrophosphate produces dolichol-linked oligosaccharides containing fourteen sugars, including two GlcNAcs, nine mannoses and three glucoses. Once assembled, the oligosaccharide is transferred from the lipid to nascent proteins by oligosaccharyltransferases. In the lumen of the endoplasmic reticulum, adds the third and last glucose residue from dolichyl phosphate glucose (Dol-P-Glc) onto the lipid-linked oligosaccharide intermediate Glc(2)Man(9)GlcNAc(2)-PP-Dol to produce Glc(3)Man(9)GlcNAc(2)-PP-Dol.</text>
</comment>
<evidence type="ECO:0000256" key="1">
    <source>
        <dbReference type="ARBA" id="ARBA00004477"/>
    </source>
</evidence>
<gene>
    <name evidence="16" type="ORF">B0I71DRAFT_46883</name>
    <name evidence="15" type="ORF">YALI1_B22410g</name>
</gene>
<evidence type="ECO:0000256" key="5">
    <source>
        <dbReference type="ARBA" id="ARBA00018512"/>
    </source>
</evidence>
<evidence type="ECO:0000256" key="11">
    <source>
        <dbReference type="ARBA" id="ARBA00023136"/>
    </source>
</evidence>
<dbReference type="GO" id="GO:0106073">
    <property type="term" value="F:dolichyl pyrophosphate Glc2Man9GlcNAc2 alpha-1,2-glucosyltransferase activity"/>
    <property type="evidence" value="ECO:0007669"/>
    <property type="project" value="UniProtKB-UniRule"/>
</dbReference>
<dbReference type="GO" id="GO:0006488">
    <property type="term" value="P:dolichol-linked oligosaccharide biosynthetic process"/>
    <property type="evidence" value="ECO:0007669"/>
    <property type="project" value="UniProtKB-UniRule"/>
</dbReference>
<dbReference type="AlphaFoldDB" id="A0A1H6PVY7"/>
<reference evidence="16 18" key="2">
    <citation type="submission" date="2018-07" db="EMBL/GenBank/DDBJ databases">
        <title>Draft Genome Assemblies for Five Robust Yarrowia lipolytica Strains Exhibiting High Lipid Production and Pentose Sugar Utilization and Sugar Alcohol Secretion from Undetoxified Lignocellulosic Biomass Hydrolysates.</title>
        <authorList>
            <consortium name="DOE Joint Genome Institute"/>
            <person name="Walker C."/>
            <person name="Ryu S."/>
            <person name="Na H."/>
            <person name="Zane M."/>
            <person name="LaButti K."/>
            <person name="Lipzen A."/>
            <person name="Haridas S."/>
            <person name="Barry K."/>
            <person name="Grigoriev I.V."/>
            <person name="Quarterman J."/>
            <person name="Slininger P."/>
            <person name="Dien B."/>
            <person name="Trinh C.T."/>
        </authorList>
    </citation>
    <scope>NUCLEOTIDE SEQUENCE [LARGE SCALE GENOMIC DNA]</scope>
    <source>
        <strain evidence="16 18">YB392</strain>
    </source>
</reference>
<dbReference type="eggNOG" id="KOG2642">
    <property type="taxonomic scope" value="Eukaryota"/>
</dbReference>
<comment type="subcellular location">
    <subcellularLocation>
        <location evidence="1">Endoplasmic reticulum membrane</location>
        <topology evidence="1">Multi-pass membrane protein</topology>
    </subcellularLocation>
</comment>
<feature type="transmembrane region" description="Helical" evidence="14">
    <location>
        <begin position="431"/>
        <end position="449"/>
    </location>
</feature>
<feature type="transmembrane region" description="Helical" evidence="14">
    <location>
        <begin position="167"/>
        <end position="185"/>
    </location>
</feature>
<dbReference type="KEGG" id="yli:2906680"/>
<comment type="caution">
    <text evidence="14">Lacks conserved residue(s) required for the propagation of feature annotation.</text>
</comment>
<proteinExistence type="inferred from homology"/>
<evidence type="ECO:0000313" key="16">
    <source>
        <dbReference type="EMBL" id="RDW24794.1"/>
    </source>
</evidence>
<comment type="similarity">
    <text evidence="3 14">Belongs to the ALG10 glucosyltransferase family.</text>
</comment>
<keyword evidence="10 14" id="KW-1133">Transmembrane helix</keyword>
<feature type="transmembrane region" description="Helical" evidence="14">
    <location>
        <begin position="234"/>
        <end position="254"/>
    </location>
</feature>
<dbReference type="RefSeq" id="XP_501007.1">
    <property type="nucleotide sequence ID" value="XM_501007.1"/>
</dbReference>
<keyword evidence="8 14" id="KW-0812">Transmembrane</keyword>
<evidence type="ECO:0000256" key="2">
    <source>
        <dbReference type="ARBA" id="ARBA00004922"/>
    </source>
</evidence>
<evidence type="ECO:0000256" key="10">
    <source>
        <dbReference type="ARBA" id="ARBA00022989"/>
    </source>
</evidence>
<feature type="transmembrane region" description="Helical" evidence="14">
    <location>
        <begin position="95"/>
        <end position="115"/>
    </location>
</feature>
<protein>
    <recommendedName>
        <fullName evidence="5 14">Dol-P-Glc:Glc(2)Man(9)GlcNAc(2)-PP-Dol alpha-1,2-glucosyltransferase</fullName>
        <ecNumber evidence="4 14">2.4.1.256</ecNumber>
    </recommendedName>
</protein>
<reference evidence="15 17" key="1">
    <citation type="journal article" date="2016" name="PLoS ONE">
        <title>Sequence Assembly of Yarrowia lipolytica Strain W29/CLIB89 Shows Transposable Element Diversity.</title>
        <authorList>
            <person name="Magnan C."/>
            <person name="Yu J."/>
            <person name="Chang I."/>
            <person name="Jahn E."/>
            <person name="Kanomata Y."/>
            <person name="Wu J."/>
            <person name="Zeller M."/>
            <person name="Oakes M."/>
            <person name="Baldi P."/>
            <person name="Sandmeyer S."/>
        </authorList>
    </citation>
    <scope>NUCLEOTIDE SEQUENCE [LARGE SCALE GENOMIC DNA]</scope>
    <source>
        <strain evidence="15">CLIB89</strain>
        <strain evidence="17">CLIB89(W29)</strain>
    </source>
</reference>